<feature type="transmembrane region" description="Helical" evidence="2">
    <location>
        <begin position="6"/>
        <end position="24"/>
    </location>
</feature>
<evidence type="ECO:0000313" key="6">
    <source>
        <dbReference type="Proteomes" id="UP001208692"/>
    </source>
</evidence>
<accession>A0AAV5AYS8</accession>
<evidence type="ECO:0000313" key="4">
    <source>
        <dbReference type="EMBL" id="GJM54009.1"/>
    </source>
</evidence>
<evidence type="ECO:0000256" key="2">
    <source>
        <dbReference type="SAM" id="Phobius"/>
    </source>
</evidence>
<evidence type="ECO:0008006" key="7">
    <source>
        <dbReference type="Google" id="ProtNLM"/>
    </source>
</evidence>
<reference evidence="3 6" key="1">
    <citation type="submission" date="2021-11" db="EMBL/GenBank/DDBJ databases">
        <title>Draft genome sequence of Capnocytophaga sp. strain KC07075 isolated from cat oral cavity.</title>
        <authorList>
            <person name="Suzuki M."/>
            <person name="Imaoka K."/>
            <person name="Kimura M."/>
            <person name="Morikawa S."/>
            <person name="Maeda K."/>
        </authorList>
    </citation>
    <scope>NUCLEOTIDE SEQUENCE</scope>
    <source>
        <strain evidence="3">KC07075</strain>
        <strain evidence="4 6">KC07079</strain>
    </source>
</reference>
<protein>
    <recommendedName>
        <fullName evidence="7">Phage protein</fullName>
    </recommendedName>
</protein>
<gene>
    <name evidence="3" type="ORF">RCZ15_26330</name>
    <name evidence="4" type="ORF">RCZ16_23250</name>
</gene>
<name>A0AAV5AYS8_9FLAO</name>
<comment type="caution">
    <text evidence="3">The sequence shown here is derived from an EMBL/GenBank/DDBJ whole genome shotgun (WGS) entry which is preliminary data.</text>
</comment>
<dbReference type="EMBL" id="BQKB01000058">
    <property type="protein sequence ID" value="GJM54009.1"/>
    <property type="molecule type" value="Genomic_DNA"/>
</dbReference>
<keyword evidence="6" id="KW-1185">Reference proteome</keyword>
<evidence type="ECO:0000313" key="5">
    <source>
        <dbReference type="Proteomes" id="UP001207736"/>
    </source>
</evidence>
<evidence type="ECO:0000313" key="3">
    <source>
        <dbReference type="EMBL" id="GJM51660.1"/>
    </source>
</evidence>
<organism evidence="3 5">
    <name type="scientific">Capnocytophaga catalasegens</name>
    <dbReference type="NCBI Taxonomy" id="1004260"/>
    <lineage>
        <taxon>Bacteria</taxon>
        <taxon>Pseudomonadati</taxon>
        <taxon>Bacteroidota</taxon>
        <taxon>Flavobacteriia</taxon>
        <taxon>Flavobacteriales</taxon>
        <taxon>Flavobacteriaceae</taxon>
        <taxon>Capnocytophaga</taxon>
    </lineage>
</organism>
<dbReference type="Proteomes" id="UP001207736">
    <property type="component" value="Unassembled WGS sequence"/>
</dbReference>
<keyword evidence="1" id="KW-0175">Coiled coil</keyword>
<keyword evidence="2" id="KW-1133">Transmembrane helix</keyword>
<keyword evidence="2" id="KW-0472">Membrane</keyword>
<sequence>MSTELSVIVAVVPLLVMALVWLFSKFENIKEKNHKLELQIKDLEKRIEVQENVTSEIKAYTNMFIKLLQNQLEKKQ</sequence>
<feature type="coiled-coil region" evidence="1">
    <location>
        <begin position="26"/>
        <end position="53"/>
    </location>
</feature>
<proteinExistence type="predicted"/>
<dbReference type="AlphaFoldDB" id="A0AAV5AYS8"/>
<keyword evidence="2" id="KW-0812">Transmembrane</keyword>
<dbReference type="EMBL" id="BQKA01000091">
    <property type="protein sequence ID" value="GJM51660.1"/>
    <property type="molecule type" value="Genomic_DNA"/>
</dbReference>
<dbReference type="Proteomes" id="UP001208692">
    <property type="component" value="Unassembled WGS sequence"/>
</dbReference>
<evidence type="ECO:0000256" key="1">
    <source>
        <dbReference type="SAM" id="Coils"/>
    </source>
</evidence>
<dbReference type="RefSeq" id="WP_264847820.1">
    <property type="nucleotide sequence ID" value="NZ_BPMA01000088.1"/>
</dbReference>